<evidence type="ECO:0000313" key="2">
    <source>
        <dbReference type="EMBL" id="GHH69209.1"/>
    </source>
</evidence>
<dbReference type="AlphaFoldDB" id="A0A919FNR5"/>
<protein>
    <submittedName>
        <fullName evidence="2">Uncharacterized protein</fullName>
    </submittedName>
</protein>
<reference evidence="2" key="1">
    <citation type="journal article" date="2014" name="Int. J. Syst. Evol. Microbiol.">
        <title>Complete genome sequence of Corynebacterium casei LMG S-19264T (=DSM 44701T), isolated from a smear-ripened cheese.</title>
        <authorList>
            <consortium name="US DOE Joint Genome Institute (JGI-PGF)"/>
            <person name="Walter F."/>
            <person name="Albersmeier A."/>
            <person name="Kalinowski J."/>
            <person name="Ruckert C."/>
        </authorList>
    </citation>
    <scope>NUCLEOTIDE SEQUENCE</scope>
    <source>
        <strain evidence="2">JCM 5069</strain>
    </source>
</reference>
<keyword evidence="3" id="KW-1185">Reference proteome</keyword>
<dbReference type="Proteomes" id="UP000603708">
    <property type="component" value="Unassembled WGS sequence"/>
</dbReference>
<evidence type="ECO:0000256" key="1">
    <source>
        <dbReference type="SAM" id="MobiDB-lite"/>
    </source>
</evidence>
<organism evidence="2 3">
    <name type="scientific">Streptomyces sulfonofaciens</name>
    <dbReference type="NCBI Taxonomy" id="68272"/>
    <lineage>
        <taxon>Bacteria</taxon>
        <taxon>Bacillati</taxon>
        <taxon>Actinomycetota</taxon>
        <taxon>Actinomycetes</taxon>
        <taxon>Kitasatosporales</taxon>
        <taxon>Streptomycetaceae</taxon>
        <taxon>Streptomyces</taxon>
    </lineage>
</organism>
<dbReference type="EMBL" id="BNCD01000001">
    <property type="protein sequence ID" value="GHH69209.1"/>
    <property type="molecule type" value="Genomic_DNA"/>
</dbReference>
<proteinExistence type="predicted"/>
<feature type="region of interest" description="Disordered" evidence="1">
    <location>
        <begin position="74"/>
        <end position="96"/>
    </location>
</feature>
<gene>
    <name evidence="2" type="ORF">GCM10018793_01310</name>
</gene>
<reference evidence="2" key="2">
    <citation type="submission" date="2020-09" db="EMBL/GenBank/DDBJ databases">
        <authorList>
            <person name="Sun Q."/>
            <person name="Ohkuma M."/>
        </authorList>
    </citation>
    <scope>NUCLEOTIDE SEQUENCE</scope>
    <source>
        <strain evidence="2">JCM 5069</strain>
    </source>
</reference>
<evidence type="ECO:0000313" key="3">
    <source>
        <dbReference type="Proteomes" id="UP000603708"/>
    </source>
</evidence>
<comment type="caution">
    <text evidence="2">The sequence shown here is derived from an EMBL/GenBank/DDBJ whole genome shotgun (WGS) entry which is preliminary data.</text>
</comment>
<sequence length="138" mass="15084">MLRRGDRAVPVPHAGVMGALPSPPASWWFTQRRVKTPERAGTWPVRRAAPLSGRAAPDDGSRLAPAARCAVRARMREGAAPARSKRSKGPEVRRRIAPEGVGAPFARAYARSWGRARFLQGVGKGRASIWQAIRRTGW</sequence>
<accession>A0A919FNR5</accession>
<name>A0A919FNR5_9ACTN</name>